<dbReference type="AlphaFoldDB" id="A0A7K0BV55"/>
<comment type="caution">
    <text evidence="3">The sequence shown here is derived from an EMBL/GenBank/DDBJ whole genome shotgun (WGS) entry which is preliminary data.</text>
</comment>
<proteinExistence type="inferred from homology"/>
<comment type="similarity">
    <text evidence="1">Belongs to the ATP-dependent AMP-binding enzyme family.</text>
</comment>
<feature type="domain" description="AMP-dependent synthetase/ligase" evidence="2">
    <location>
        <begin position="24"/>
        <end position="403"/>
    </location>
</feature>
<dbReference type="InterPro" id="IPR000873">
    <property type="entry name" value="AMP-dep_synth/lig_dom"/>
</dbReference>
<evidence type="ECO:0000256" key="1">
    <source>
        <dbReference type="ARBA" id="ARBA00006432"/>
    </source>
</evidence>
<evidence type="ECO:0000313" key="4">
    <source>
        <dbReference type="Proteomes" id="UP000487268"/>
    </source>
</evidence>
<sequence>MRGLTDWLERPRPGRGVHLAGDTGWQFQEYTELAAMARRIAAALREDGVRPGDVVCVVLPTDHRCVAALYGVWYTGATVCPVVPPAFQKEDEYAAHVSSIFAVARPTLTVTTEAYEALVRRGLSDAGHDGRPWLVREADEDSGPGPAADVGLLQFTSGSTSNPRGVRVLRSCLEANIDSILDWVGWRDGDATASWLPLYHDMGLIGCFLSTVTAQGDLWLMRPDQFVRDPARWLRCFGEGRAHHTATPTFGLAYAARRVTDDKLADLDFSGWRTAIVGAEPVNPRVLETFARRLAPRGFSRGVFAPAYGMAEATLAVTGLRSGETPWVVRPDWAELRFGEPVRLTDEGALDHPSAADEPGWLVGCGGTLDGMSLDVRDESGAVLPDRHLGELTVTGTSVAAGYQGGNTQGSTRFDGPVLRTGDAGFLHDGQLYVVGRMGDSLKVRGRSVYLEDLEEKIADAGGLKRGRVAVVGAASEGRSGVAVIAESRPGPWVEQVLRVLTRELGDECAVRVVTGSAGLIERTSSGKPRRRRMWNALQAGRLGGTAVAVREPGPAAG</sequence>
<name>A0A7K0BV55_9ACTN</name>
<dbReference type="GO" id="GO:0006633">
    <property type="term" value="P:fatty acid biosynthetic process"/>
    <property type="evidence" value="ECO:0007669"/>
    <property type="project" value="TreeGrafter"/>
</dbReference>
<dbReference type="GO" id="GO:0016874">
    <property type="term" value="F:ligase activity"/>
    <property type="evidence" value="ECO:0007669"/>
    <property type="project" value="UniProtKB-KW"/>
</dbReference>
<dbReference type="RefSeq" id="WP_328594244.1">
    <property type="nucleotide sequence ID" value="NZ_WEGH01000002.1"/>
</dbReference>
<dbReference type="GO" id="GO:0005886">
    <property type="term" value="C:plasma membrane"/>
    <property type="evidence" value="ECO:0007669"/>
    <property type="project" value="TreeGrafter"/>
</dbReference>
<dbReference type="Pfam" id="PF00501">
    <property type="entry name" value="AMP-binding"/>
    <property type="match status" value="1"/>
</dbReference>
<evidence type="ECO:0000259" key="2">
    <source>
        <dbReference type="Pfam" id="PF00501"/>
    </source>
</evidence>
<dbReference type="Proteomes" id="UP000487268">
    <property type="component" value="Unassembled WGS sequence"/>
</dbReference>
<dbReference type="InterPro" id="IPR042099">
    <property type="entry name" value="ANL_N_sf"/>
</dbReference>
<dbReference type="GO" id="GO:0070566">
    <property type="term" value="F:adenylyltransferase activity"/>
    <property type="evidence" value="ECO:0007669"/>
    <property type="project" value="TreeGrafter"/>
</dbReference>
<gene>
    <name evidence="3" type="ORF">ACRB68_31060</name>
</gene>
<keyword evidence="4" id="KW-1185">Reference proteome</keyword>
<evidence type="ECO:0000313" key="3">
    <source>
        <dbReference type="EMBL" id="MQY05043.1"/>
    </source>
</evidence>
<protein>
    <submittedName>
        <fullName evidence="3">Long-chain-fatty-acid--AMP ligase FadD26</fullName>
        <ecNumber evidence="3">6.2.1.-</ecNumber>
    </submittedName>
</protein>
<dbReference type="PROSITE" id="PS00455">
    <property type="entry name" value="AMP_BINDING"/>
    <property type="match status" value="1"/>
</dbReference>
<dbReference type="Gene3D" id="3.30.300.30">
    <property type="match status" value="1"/>
</dbReference>
<dbReference type="EC" id="6.2.1.-" evidence="3"/>
<reference evidence="3 4" key="1">
    <citation type="submission" date="2019-10" db="EMBL/GenBank/DDBJ databases">
        <title>Actinomadura rubteroloni sp. nov. and Actinomadura macrotermitis sp. nov., isolated from the gut of fungus growing-termite Macrotermes natalensis.</title>
        <authorList>
            <person name="Benndorf R."/>
            <person name="Martin K."/>
            <person name="Kuefner M."/>
            <person name="De Beer W."/>
            <person name="Kaster A.-K."/>
            <person name="Vollmers J."/>
            <person name="Poulsen M."/>
            <person name="Beemelmanns C."/>
        </authorList>
    </citation>
    <scope>NUCLEOTIDE SEQUENCE [LARGE SCALE GENOMIC DNA]</scope>
    <source>
        <strain evidence="3 4">RB68</strain>
    </source>
</reference>
<dbReference type="PANTHER" id="PTHR22754:SF32">
    <property type="entry name" value="DISCO-INTERACTING PROTEIN 2"/>
    <property type="match status" value="1"/>
</dbReference>
<dbReference type="SUPFAM" id="SSF56801">
    <property type="entry name" value="Acetyl-CoA synthetase-like"/>
    <property type="match status" value="1"/>
</dbReference>
<dbReference type="InterPro" id="IPR020845">
    <property type="entry name" value="AMP-binding_CS"/>
</dbReference>
<dbReference type="PANTHER" id="PTHR22754">
    <property type="entry name" value="DISCO-INTERACTING PROTEIN 2 DIP2 -RELATED"/>
    <property type="match status" value="1"/>
</dbReference>
<keyword evidence="3" id="KW-0436">Ligase</keyword>
<organism evidence="3 4">
    <name type="scientific">Actinomadura macrotermitis</name>
    <dbReference type="NCBI Taxonomy" id="2585200"/>
    <lineage>
        <taxon>Bacteria</taxon>
        <taxon>Bacillati</taxon>
        <taxon>Actinomycetota</taxon>
        <taxon>Actinomycetes</taxon>
        <taxon>Streptosporangiales</taxon>
        <taxon>Thermomonosporaceae</taxon>
        <taxon>Actinomadura</taxon>
    </lineage>
</organism>
<dbReference type="EMBL" id="WEGH01000002">
    <property type="protein sequence ID" value="MQY05043.1"/>
    <property type="molecule type" value="Genomic_DNA"/>
</dbReference>
<dbReference type="InterPro" id="IPR045851">
    <property type="entry name" value="AMP-bd_C_sf"/>
</dbReference>
<dbReference type="Gene3D" id="3.40.50.12780">
    <property type="entry name" value="N-terminal domain of ligase-like"/>
    <property type="match status" value="1"/>
</dbReference>
<accession>A0A7K0BV55</accession>